<dbReference type="GO" id="GO:0044613">
    <property type="term" value="C:nuclear pore central transport channel"/>
    <property type="evidence" value="ECO:0007669"/>
    <property type="project" value="TreeGrafter"/>
</dbReference>
<evidence type="ECO:0000256" key="3">
    <source>
        <dbReference type="ARBA" id="ARBA00023242"/>
    </source>
</evidence>
<accession>A0A3S5CIL9</accession>
<dbReference type="AlphaFoldDB" id="A0A3S5CIL9"/>
<protein>
    <recommendedName>
        <fullName evidence="4">Nucleoporin Nup54 alpha-helical domain-containing protein</fullName>
    </recommendedName>
</protein>
<evidence type="ECO:0000313" key="5">
    <source>
        <dbReference type="EMBL" id="VEL11276.1"/>
    </source>
</evidence>
<dbReference type="PANTHER" id="PTHR13000">
    <property type="entry name" value="NUCLEOPORIN P54"/>
    <property type="match status" value="1"/>
</dbReference>
<dbReference type="OrthoDB" id="6162375at2759"/>
<keyword evidence="6" id="KW-1185">Reference proteome</keyword>
<comment type="caution">
    <text evidence="5">The sequence shown here is derived from an EMBL/GenBank/DDBJ whole genome shotgun (WGS) entry which is preliminary data.</text>
</comment>
<dbReference type="PANTHER" id="PTHR13000:SF0">
    <property type="entry name" value="NUCLEOPORIN P54"/>
    <property type="match status" value="1"/>
</dbReference>
<evidence type="ECO:0000259" key="4">
    <source>
        <dbReference type="Pfam" id="PF13874"/>
    </source>
</evidence>
<evidence type="ECO:0000256" key="1">
    <source>
        <dbReference type="ARBA" id="ARBA00004123"/>
    </source>
</evidence>
<dbReference type="Proteomes" id="UP000784294">
    <property type="component" value="Unassembled WGS sequence"/>
</dbReference>
<reference evidence="5" key="1">
    <citation type="submission" date="2018-11" db="EMBL/GenBank/DDBJ databases">
        <authorList>
            <consortium name="Pathogen Informatics"/>
        </authorList>
    </citation>
    <scope>NUCLEOTIDE SEQUENCE</scope>
</reference>
<dbReference type="Pfam" id="PF13874">
    <property type="entry name" value="Nup54"/>
    <property type="match status" value="1"/>
</dbReference>
<evidence type="ECO:0000313" key="6">
    <source>
        <dbReference type="Proteomes" id="UP000784294"/>
    </source>
</evidence>
<dbReference type="GO" id="GO:0006607">
    <property type="term" value="P:NLS-bearing protein import into nucleus"/>
    <property type="evidence" value="ECO:0007669"/>
    <property type="project" value="TreeGrafter"/>
</dbReference>
<name>A0A3S5CIL9_9PLAT</name>
<sequence length="86" mass="9713">MQTQLSVCRLIPEVLPSASQLAAYIETPPAGIDRLIWQQACADNPNPDRILPVPIIGLGELLRRRNDQVAFAEQQMVSLRRWPNHD</sequence>
<feature type="domain" description="Nucleoporin Nup54 alpha-helical" evidence="4">
    <location>
        <begin position="28"/>
        <end position="79"/>
    </location>
</feature>
<dbReference type="GO" id="GO:0006999">
    <property type="term" value="P:nuclear pore organization"/>
    <property type="evidence" value="ECO:0007669"/>
    <property type="project" value="TreeGrafter"/>
</dbReference>
<evidence type="ECO:0000256" key="2">
    <source>
        <dbReference type="ARBA" id="ARBA00022448"/>
    </source>
</evidence>
<dbReference type="GO" id="GO:0036228">
    <property type="term" value="P:protein localization to nuclear inner membrane"/>
    <property type="evidence" value="ECO:0007669"/>
    <property type="project" value="TreeGrafter"/>
</dbReference>
<dbReference type="GO" id="GO:0017056">
    <property type="term" value="F:structural constituent of nuclear pore"/>
    <property type="evidence" value="ECO:0007669"/>
    <property type="project" value="TreeGrafter"/>
</dbReference>
<keyword evidence="3" id="KW-0539">Nucleus</keyword>
<dbReference type="InterPro" id="IPR025712">
    <property type="entry name" value="Nup54_alpha-helical_dom"/>
</dbReference>
<dbReference type="EMBL" id="CAAALY010011341">
    <property type="protein sequence ID" value="VEL11276.1"/>
    <property type="molecule type" value="Genomic_DNA"/>
</dbReference>
<organism evidence="5 6">
    <name type="scientific">Protopolystoma xenopodis</name>
    <dbReference type="NCBI Taxonomy" id="117903"/>
    <lineage>
        <taxon>Eukaryota</taxon>
        <taxon>Metazoa</taxon>
        <taxon>Spiralia</taxon>
        <taxon>Lophotrochozoa</taxon>
        <taxon>Platyhelminthes</taxon>
        <taxon>Monogenea</taxon>
        <taxon>Polyopisthocotylea</taxon>
        <taxon>Polystomatidea</taxon>
        <taxon>Polystomatidae</taxon>
        <taxon>Protopolystoma</taxon>
    </lineage>
</organism>
<proteinExistence type="predicted"/>
<gene>
    <name evidence="5" type="ORF">PXEA_LOCUS4716</name>
</gene>
<dbReference type="InterPro" id="IPR024864">
    <property type="entry name" value="Nup54/Nup57/Nup44"/>
</dbReference>
<comment type="subcellular location">
    <subcellularLocation>
        <location evidence="1">Nucleus</location>
    </subcellularLocation>
</comment>
<keyword evidence="2" id="KW-0813">Transport</keyword>